<accession>A0A4Y7Q3B0</accession>
<evidence type="ECO:0000256" key="2">
    <source>
        <dbReference type="SAM" id="SignalP"/>
    </source>
</evidence>
<dbReference type="GO" id="GO:0016798">
    <property type="term" value="F:hydrolase activity, acting on glycosyl bonds"/>
    <property type="evidence" value="ECO:0007669"/>
    <property type="project" value="UniProtKB-KW"/>
</dbReference>
<dbReference type="EMBL" id="ML170176">
    <property type="protein sequence ID" value="TDL22133.1"/>
    <property type="molecule type" value="Genomic_DNA"/>
</dbReference>
<keyword evidence="3" id="KW-0326">Glycosidase</keyword>
<dbReference type="VEuPathDB" id="FungiDB:BD410DRAFT_788827"/>
<dbReference type="InterPro" id="IPR008928">
    <property type="entry name" value="6-hairpin_glycosidase_sf"/>
</dbReference>
<gene>
    <name evidence="3" type="ORF">BD410DRAFT_788827</name>
</gene>
<dbReference type="Proteomes" id="UP000294933">
    <property type="component" value="Unassembled WGS sequence"/>
</dbReference>
<name>A0A4Y7Q3B0_9AGAM</name>
<feature type="signal peptide" evidence="2">
    <location>
        <begin position="1"/>
        <end position="18"/>
    </location>
</feature>
<keyword evidence="2" id="KW-0732">Signal</keyword>
<evidence type="ECO:0000256" key="1">
    <source>
        <dbReference type="ARBA" id="ARBA00022801"/>
    </source>
</evidence>
<organism evidence="3 4">
    <name type="scientific">Rickenella mellea</name>
    <dbReference type="NCBI Taxonomy" id="50990"/>
    <lineage>
        <taxon>Eukaryota</taxon>
        <taxon>Fungi</taxon>
        <taxon>Dikarya</taxon>
        <taxon>Basidiomycota</taxon>
        <taxon>Agaricomycotina</taxon>
        <taxon>Agaricomycetes</taxon>
        <taxon>Hymenochaetales</taxon>
        <taxon>Rickenellaceae</taxon>
        <taxon>Rickenella</taxon>
    </lineage>
</organism>
<dbReference type="Pfam" id="PF07470">
    <property type="entry name" value="Glyco_hydro_88"/>
    <property type="match status" value="1"/>
</dbReference>
<evidence type="ECO:0000313" key="4">
    <source>
        <dbReference type="Proteomes" id="UP000294933"/>
    </source>
</evidence>
<dbReference type="InterPro" id="IPR010905">
    <property type="entry name" value="Glyco_hydro_88"/>
</dbReference>
<keyword evidence="1" id="KW-0378">Hydrolase</keyword>
<protein>
    <submittedName>
        <fullName evidence="3">Six-hairpin glycosidase</fullName>
    </submittedName>
</protein>
<dbReference type="AlphaFoldDB" id="A0A4Y7Q3B0"/>
<dbReference type="PANTHER" id="PTHR41814:SF1">
    <property type="entry name" value="CELLULASE"/>
    <property type="match status" value="1"/>
</dbReference>
<sequence length="387" mass="40807">MLPHLCTVFSLVVASAVAQSSQIDRVAAYKKHAGMAAKIRGAMIGSIRTSWEQGTAAEAVLQQDNPEYSVFGDNPFQTGGNTPVTTLQFALSASVRQSGDGRLSQLVGDGADGAALDGASAGPHVVLGTYTDSNRKSYWQSSADAQLNYLLNTAPRTSTGAISHRSTAKEYWADGMFMGFPFLAIYGAVADNQTIVQNAYDQCRLYRDALLIDGPTGKLWAHIFSDDTQQFSDQGLWGTGNGWAALGMQHVQAAILKSQFASSMTAQTDDLSAWIKEILDGTFAALTSDNLVPDYVSGGANFGDASASAALAAVAFRGASLDPSVFTSNYTDTAVNVANAVLSNVDNLGIVSPLVDPINWGDVGSLSTEGQAFSLMMLAAWRDWVGA</sequence>
<evidence type="ECO:0000313" key="3">
    <source>
        <dbReference type="EMBL" id="TDL22133.1"/>
    </source>
</evidence>
<dbReference type="SUPFAM" id="SSF48208">
    <property type="entry name" value="Six-hairpin glycosidases"/>
    <property type="match status" value="1"/>
</dbReference>
<proteinExistence type="predicted"/>
<dbReference type="InterPro" id="IPR012341">
    <property type="entry name" value="6hp_glycosidase-like_sf"/>
</dbReference>
<reference evidence="3 4" key="1">
    <citation type="submission" date="2018-06" db="EMBL/GenBank/DDBJ databases">
        <title>A transcriptomic atlas of mushroom development highlights an independent origin of complex multicellularity.</title>
        <authorList>
            <consortium name="DOE Joint Genome Institute"/>
            <person name="Krizsan K."/>
            <person name="Almasi E."/>
            <person name="Merenyi Z."/>
            <person name="Sahu N."/>
            <person name="Viragh M."/>
            <person name="Koszo T."/>
            <person name="Mondo S."/>
            <person name="Kiss B."/>
            <person name="Balint B."/>
            <person name="Kues U."/>
            <person name="Barry K."/>
            <person name="Hegedus J.C."/>
            <person name="Henrissat B."/>
            <person name="Johnson J."/>
            <person name="Lipzen A."/>
            <person name="Ohm R."/>
            <person name="Nagy I."/>
            <person name="Pangilinan J."/>
            <person name="Yan J."/>
            <person name="Xiong Y."/>
            <person name="Grigoriev I.V."/>
            <person name="Hibbett D.S."/>
            <person name="Nagy L.G."/>
        </authorList>
    </citation>
    <scope>NUCLEOTIDE SEQUENCE [LARGE SCALE GENOMIC DNA]</scope>
    <source>
        <strain evidence="3 4">SZMC22713</strain>
    </source>
</reference>
<dbReference type="Gene3D" id="1.50.10.10">
    <property type="match status" value="1"/>
</dbReference>
<dbReference type="GO" id="GO:0005975">
    <property type="term" value="P:carbohydrate metabolic process"/>
    <property type="evidence" value="ECO:0007669"/>
    <property type="project" value="InterPro"/>
</dbReference>
<keyword evidence="4" id="KW-1185">Reference proteome</keyword>
<dbReference type="STRING" id="50990.A0A4Y7Q3B0"/>
<feature type="chain" id="PRO_5021441208" evidence="2">
    <location>
        <begin position="19"/>
        <end position="387"/>
    </location>
</feature>
<dbReference type="PANTHER" id="PTHR41814">
    <property type="entry name" value="EXPRESSED PROTEIN"/>
    <property type="match status" value="1"/>
</dbReference>
<dbReference type="OrthoDB" id="4138492at2759"/>